<keyword evidence="3" id="KW-1185">Reference proteome</keyword>
<feature type="compositionally biased region" description="Basic and acidic residues" evidence="1">
    <location>
        <begin position="1"/>
        <end position="15"/>
    </location>
</feature>
<gene>
    <name evidence="2" type="ORF">QR79_29940</name>
</gene>
<reference evidence="2 3" key="1">
    <citation type="submission" date="2014-11" db="EMBL/GenBank/DDBJ databases">
        <title>Comparative genomics of Methylobacterium species.</title>
        <authorList>
            <person name="Chaudhry V."/>
            <person name="Patil P.B."/>
        </authorList>
    </citation>
    <scope>NUCLEOTIDE SEQUENCE [LARGE SCALE GENOMIC DNA]</scope>
    <source>
        <strain evidence="2 3">SE3.6</strain>
    </source>
</reference>
<dbReference type="Proteomes" id="UP000036471">
    <property type="component" value="Unassembled WGS sequence"/>
</dbReference>
<evidence type="ECO:0000313" key="2">
    <source>
        <dbReference type="EMBL" id="KMO11497.1"/>
    </source>
</evidence>
<evidence type="ECO:0000256" key="1">
    <source>
        <dbReference type="SAM" id="MobiDB-lite"/>
    </source>
</evidence>
<proteinExistence type="predicted"/>
<evidence type="ECO:0000313" key="3">
    <source>
        <dbReference type="Proteomes" id="UP000036471"/>
    </source>
</evidence>
<feature type="region of interest" description="Disordered" evidence="1">
    <location>
        <begin position="1"/>
        <end position="24"/>
    </location>
</feature>
<dbReference type="EMBL" id="JTHG01000403">
    <property type="protein sequence ID" value="KMO11497.1"/>
    <property type="molecule type" value="Genomic_DNA"/>
</dbReference>
<organism evidence="2 3">
    <name type="scientific">Methylobacterium indicum</name>
    <dbReference type="NCBI Taxonomy" id="1775910"/>
    <lineage>
        <taxon>Bacteria</taxon>
        <taxon>Pseudomonadati</taxon>
        <taxon>Pseudomonadota</taxon>
        <taxon>Alphaproteobacteria</taxon>
        <taxon>Hyphomicrobiales</taxon>
        <taxon>Methylobacteriaceae</taxon>
        <taxon>Methylobacterium</taxon>
    </lineage>
</organism>
<name>A0ABR5GQU6_9HYPH</name>
<accession>A0ABR5GQU6</accession>
<protein>
    <submittedName>
        <fullName evidence="2">Uncharacterized protein</fullName>
    </submittedName>
</protein>
<sequence>MEDPGRGSDARHIENRGAPMTTRRKRAGFSGVEISRGGFLHALPRRPRRRPIYNLFRRIEEPDLVCAVPNDFPVPAFLAGGAWSYAGSVCAASEPPPGFRAEMAEHGAETCGFHLFHQLPAAVSPPPRRRVIARAV</sequence>
<comment type="caution">
    <text evidence="2">The sequence shown here is derived from an EMBL/GenBank/DDBJ whole genome shotgun (WGS) entry which is preliminary data.</text>
</comment>